<proteinExistence type="predicted"/>
<organism evidence="2 3">
    <name type="scientific">Pseudomonas putida S13.1.2</name>
    <dbReference type="NCBI Taxonomy" id="1384061"/>
    <lineage>
        <taxon>Bacteria</taxon>
        <taxon>Pseudomonadati</taxon>
        <taxon>Pseudomonadota</taxon>
        <taxon>Gammaproteobacteria</taxon>
        <taxon>Pseudomonadales</taxon>
        <taxon>Pseudomonadaceae</taxon>
        <taxon>Pseudomonas</taxon>
    </lineage>
</organism>
<evidence type="ECO:0000313" key="2">
    <source>
        <dbReference type="EMBL" id="AJQ46201.1"/>
    </source>
</evidence>
<dbReference type="Proteomes" id="UP000033260">
    <property type="component" value="Chromosome"/>
</dbReference>
<gene>
    <name evidence="2" type="ORF">N805_02740</name>
</gene>
<evidence type="ECO:0000256" key="1">
    <source>
        <dbReference type="SAM" id="Coils"/>
    </source>
</evidence>
<name>A0AAU8S4P5_PSEPU</name>
<keyword evidence="1" id="KW-0175">Coiled coil</keyword>
<sequence length="278" mass="31607">MANVYALDQNYFRRGGLERVIAEDPKAKFVILDVAFLEMAKGEHWKKTIQGSLAKLAKTPGRILGAISLSEALRHEMEKLEHGSLSLVCKDHTRYYRALATELASNDPDGPLLQQLEADLPAAQENLKRDELNHEKNLSRLQETTQAVKHHLGPDNLKHLKQPTCTNAERLSLAYFAATRFAQDLLIKEGHPPARIRRFLRGNPLFLRYQLALVRHAMEWAIKGGIESLTPEKATNDVIDQHYVVVGSFFDGLFSYDERVRLADQELRFMLSLKNPMI</sequence>
<dbReference type="EMBL" id="CP010979">
    <property type="protein sequence ID" value="AJQ46201.1"/>
    <property type="molecule type" value="Genomic_DNA"/>
</dbReference>
<reference evidence="2 3" key="1">
    <citation type="submission" date="2015-02" db="EMBL/GenBank/DDBJ databases">
        <title>Complete Genome Sequencing of Pseudomonas putida S13.1.2.</title>
        <authorList>
            <person name="Chong T.M."/>
            <person name="Chan K.G."/>
            <person name="Dessaux Y."/>
        </authorList>
    </citation>
    <scope>NUCLEOTIDE SEQUENCE [LARGE SCALE GENOMIC DNA]</scope>
    <source>
        <strain evidence="2 3">S13.1.2</strain>
    </source>
</reference>
<evidence type="ECO:0000313" key="3">
    <source>
        <dbReference type="Proteomes" id="UP000033260"/>
    </source>
</evidence>
<accession>A0AAU8S4P5</accession>
<dbReference type="RefSeq" id="WP_019471958.1">
    <property type="nucleotide sequence ID" value="NZ_CP010979.1"/>
</dbReference>
<feature type="coiled-coil region" evidence="1">
    <location>
        <begin position="113"/>
        <end position="144"/>
    </location>
</feature>
<protein>
    <submittedName>
        <fullName evidence="2">Uncharacterized protein</fullName>
    </submittedName>
</protein>
<dbReference type="AlphaFoldDB" id="A0AAU8S4P5"/>